<feature type="domain" description="3-hydroxyacyl-CoA dehydrogenase NAD binding" evidence="10">
    <location>
        <begin position="5"/>
        <end position="184"/>
    </location>
</feature>
<comment type="pathway">
    <text evidence="2">Lipid metabolism; butanoate metabolism.</text>
</comment>
<keyword evidence="3" id="KW-0276">Fatty acid metabolism</keyword>
<evidence type="ECO:0000256" key="6">
    <source>
        <dbReference type="ARBA" id="ARBA00023098"/>
    </source>
</evidence>
<dbReference type="Gene3D" id="3.40.50.720">
    <property type="entry name" value="NAD(P)-binding Rossmann-like Domain"/>
    <property type="match status" value="1"/>
</dbReference>
<dbReference type="InterPro" id="IPR022694">
    <property type="entry name" value="3-OHacyl-CoA_DH"/>
</dbReference>
<comment type="catalytic activity">
    <reaction evidence="7">
        <text>a (3S)-3-hydroxyacyl-CoA + NAD(+) = a 3-oxoacyl-CoA + NADH + H(+)</text>
        <dbReference type="Rhea" id="RHEA:22432"/>
        <dbReference type="ChEBI" id="CHEBI:15378"/>
        <dbReference type="ChEBI" id="CHEBI:57318"/>
        <dbReference type="ChEBI" id="CHEBI:57540"/>
        <dbReference type="ChEBI" id="CHEBI:57945"/>
        <dbReference type="ChEBI" id="CHEBI:90726"/>
        <dbReference type="EC" id="1.1.1.35"/>
    </reaction>
</comment>
<dbReference type="InterPro" id="IPR052242">
    <property type="entry name" value="Mito_3-hydroxyacyl-CoA_DH"/>
</dbReference>
<feature type="site" description="Important for catalytic activity" evidence="8">
    <location>
        <position position="141"/>
    </location>
</feature>
<evidence type="ECO:0000259" key="9">
    <source>
        <dbReference type="Pfam" id="PF00725"/>
    </source>
</evidence>
<reference evidence="11 12" key="1">
    <citation type="submission" date="2018-05" db="EMBL/GenBank/DDBJ databases">
        <title>Lactobacillus sanfranciscensis Ah4 draft denome sequence.</title>
        <authorList>
            <person name="Zhang G."/>
        </authorList>
    </citation>
    <scope>NUCLEOTIDE SEQUENCE [LARGE SCALE GENOMIC DNA]</scope>
    <source>
        <strain evidence="11 12">Ah4</strain>
    </source>
</reference>
<dbReference type="Gene3D" id="1.10.1040.10">
    <property type="entry name" value="N-(1-d-carboxylethyl)-l-norvaline Dehydrogenase, domain 2"/>
    <property type="match status" value="1"/>
</dbReference>
<dbReference type="PANTHER" id="PTHR43561">
    <property type="match status" value="1"/>
</dbReference>
<protein>
    <submittedName>
        <fullName evidence="11">3-hydroxyacyl-CoA dehydrogenase</fullName>
    </submittedName>
</protein>
<dbReference type="InterPro" id="IPR008927">
    <property type="entry name" value="6-PGluconate_DH-like_C_sf"/>
</dbReference>
<sequence length="293" mass="32801">MEFNNVTVIGGGTLGSQIAYMSAFHGKNVTIWGRKESSLDSAKERVSRWAQAVKEDLGATENQLNDAQDHLTYTTDLSQALKDADLVIEALPENVEIKKDFYEKFAKLADPKTIVATNTSTLLPSQFADYTGRPDKFLAYHFANEIWKNNTAEIMSQSKTSKELPKMFEKYSREIGMVPLLVNKEQPGYILNSLLVPFLTAGVQLWVKGISDPQTIDKTWMIATGSPMGPFAFIDMIGLRTVYEINKMTKDSTSQKAAELLKKMIDKGEIGVESGKGFYTYPHPDFKKAEFLK</sequence>
<dbReference type="EMBL" id="QFCR01000002">
    <property type="protein sequence ID" value="TNK91061.1"/>
    <property type="molecule type" value="Genomic_DNA"/>
</dbReference>
<keyword evidence="5" id="KW-0520">NAD</keyword>
<evidence type="ECO:0000259" key="10">
    <source>
        <dbReference type="Pfam" id="PF02737"/>
    </source>
</evidence>
<dbReference type="Proteomes" id="UP000313312">
    <property type="component" value="Unassembled WGS sequence"/>
</dbReference>
<dbReference type="GO" id="GO:0070403">
    <property type="term" value="F:NAD+ binding"/>
    <property type="evidence" value="ECO:0007669"/>
    <property type="project" value="InterPro"/>
</dbReference>
<organism evidence="11 12">
    <name type="scientific">Fructilactobacillus sanfranciscensis</name>
    <name type="common">Lactobacillus sanfranciscensis</name>
    <dbReference type="NCBI Taxonomy" id="1625"/>
    <lineage>
        <taxon>Bacteria</taxon>
        <taxon>Bacillati</taxon>
        <taxon>Bacillota</taxon>
        <taxon>Bacilli</taxon>
        <taxon>Lactobacillales</taxon>
        <taxon>Lactobacillaceae</taxon>
        <taxon>Fructilactobacillus</taxon>
    </lineage>
</organism>
<feature type="domain" description="3-hydroxyacyl-CoA dehydrogenase C-terminal" evidence="9">
    <location>
        <begin position="188"/>
        <end position="281"/>
    </location>
</feature>
<dbReference type="Pfam" id="PF02737">
    <property type="entry name" value="3HCDH_N"/>
    <property type="match status" value="1"/>
</dbReference>
<dbReference type="GO" id="GO:0003857">
    <property type="term" value="F:(3S)-3-hydroxyacyl-CoA dehydrogenase (NAD+) activity"/>
    <property type="evidence" value="ECO:0007669"/>
    <property type="project" value="UniProtKB-EC"/>
</dbReference>
<dbReference type="InterPro" id="IPR006176">
    <property type="entry name" value="3-OHacyl-CoA_DH_NAD-bd"/>
</dbReference>
<keyword evidence="4" id="KW-0560">Oxidoreductase</keyword>
<evidence type="ECO:0000256" key="1">
    <source>
        <dbReference type="ARBA" id="ARBA00005005"/>
    </source>
</evidence>
<dbReference type="SUPFAM" id="SSF48179">
    <property type="entry name" value="6-phosphogluconate dehydrogenase C-terminal domain-like"/>
    <property type="match status" value="1"/>
</dbReference>
<dbReference type="NCBIfam" id="NF006143">
    <property type="entry name" value="PRK08293.1"/>
    <property type="match status" value="1"/>
</dbReference>
<evidence type="ECO:0000313" key="11">
    <source>
        <dbReference type="EMBL" id="TNK91061.1"/>
    </source>
</evidence>
<keyword evidence="6" id="KW-0443">Lipid metabolism</keyword>
<dbReference type="PIRSF" id="PIRSF000105">
    <property type="entry name" value="HCDH"/>
    <property type="match status" value="1"/>
</dbReference>
<comment type="caution">
    <text evidence="11">The sequence shown here is derived from an EMBL/GenBank/DDBJ whole genome shotgun (WGS) entry which is preliminary data.</text>
</comment>
<evidence type="ECO:0000256" key="8">
    <source>
        <dbReference type="PIRSR" id="PIRSR000105-1"/>
    </source>
</evidence>
<evidence type="ECO:0000256" key="2">
    <source>
        <dbReference type="ARBA" id="ARBA00005086"/>
    </source>
</evidence>
<evidence type="ECO:0000256" key="5">
    <source>
        <dbReference type="ARBA" id="ARBA00023027"/>
    </source>
</evidence>
<evidence type="ECO:0000313" key="12">
    <source>
        <dbReference type="Proteomes" id="UP000313312"/>
    </source>
</evidence>
<dbReference type="RefSeq" id="WP_139554853.1">
    <property type="nucleotide sequence ID" value="NZ_JARBEV010000002.1"/>
</dbReference>
<evidence type="ECO:0000256" key="3">
    <source>
        <dbReference type="ARBA" id="ARBA00022832"/>
    </source>
</evidence>
<accession>A0A5C4TKP1</accession>
<name>A0A5C4TKP1_FRUSA</name>
<proteinExistence type="predicted"/>
<dbReference type="InterPro" id="IPR036291">
    <property type="entry name" value="NAD(P)-bd_dom_sf"/>
</dbReference>
<dbReference type="PANTHER" id="PTHR43561:SF3">
    <property type="entry name" value="HYDROXYACYL-COENZYME A DEHYDROGENASE, MITOCHONDRIAL"/>
    <property type="match status" value="1"/>
</dbReference>
<evidence type="ECO:0000256" key="4">
    <source>
        <dbReference type="ARBA" id="ARBA00023002"/>
    </source>
</evidence>
<dbReference type="Pfam" id="PF00725">
    <property type="entry name" value="3HCDH"/>
    <property type="match status" value="1"/>
</dbReference>
<dbReference type="GO" id="GO:0006635">
    <property type="term" value="P:fatty acid beta-oxidation"/>
    <property type="evidence" value="ECO:0007669"/>
    <property type="project" value="TreeGrafter"/>
</dbReference>
<comment type="pathway">
    <text evidence="1">Lipid metabolism; fatty acid beta-oxidation.</text>
</comment>
<dbReference type="InterPro" id="IPR013328">
    <property type="entry name" value="6PGD_dom2"/>
</dbReference>
<evidence type="ECO:0000256" key="7">
    <source>
        <dbReference type="ARBA" id="ARBA00049556"/>
    </source>
</evidence>
<dbReference type="SUPFAM" id="SSF51735">
    <property type="entry name" value="NAD(P)-binding Rossmann-fold domains"/>
    <property type="match status" value="1"/>
</dbReference>
<gene>
    <name evidence="11" type="ORF">DID87_01580</name>
</gene>
<dbReference type="InterPro" id="IPR006108">
    <property type="entry name" value="3HC_DH_C"/>
</dbReference>
<dbReference type="AlphaFoldDB" id="A0A5C4TKP1"/>